<keyword evidence="7" id="KW-0963">Cytoplasm</keyword>
<dbReference type="FunFam" id="3.40.50.1470:FF:000001">
    <property type="entry name" value="Peptidyl-tRNA hydrolase"/>
    <property type="match status" value="1"/>
</dbReference>
<dbReference type="PANTHER" id="PTHR17224:SF1">
    <property type="entry name" value="PEPTIDYL-TRNA HYDROLASE"/>
    <property type="match status" value="1"/>
</dbReference>
<keyword evidence="4 7" id="KW-0694">RNA-binding</keyword>
<name>A0A1M5AYI3_9BACE</name>
<dbReference type="GO" id="GO:0004045">
    <property type="term" value="F:peptidyl-tRNA hydrolase activity"/>
    <property type="evidence" value="ECO:0007669"/>
    <property type="project" value="UniProtKB-UniRule"/>
</dbReference>
<comment type="similarity">
    <text evidence="5 7 9">Belongs to the PTH family.</text>
</comment>
<evidence type="ECO:0000313" key="11">
    <source>
        <dbReference type="Proteomes" id="UP000184509"/>
    </source>
</evidence>
<evidence type="ECO:0000256" key="7">
    <source>
        <dbReference type="HAMAP-Rule" id="MF_00083"/>
    </source>
</evidence>
<dbReference type="GO" id="GO:0000049">
    <property type="term" value="F:tRNA binding"/>
    <property type="evidence" value="ECO:0007669"/>
    <property type="project" value="UniProtKB-UniRule"/>
</dbReference>
<evidence type="ECO:0000256" key="9">
    <source>
        <dbReference type="RuleBase" id="RU004320"/>
    </source>
</evidence>
<feature type="binding site" evidence="7">
    <location>
        <position position="112"/>
    </location>
    <ligand>
        <name>tRNA</name>
        <dbReference type="ChEBI" id="CHEBI:17843"/>
    </ligand>
</feature>
<feature type="binding site" evidence="7">
    <location>
        <position position="64"/>
    </location>
    <ligand>
        <name>tRNA</name>
        <dbReference type="ChEBI" id="CHEBI:17843"/>
    </ligand>
</feature>
<comment type="subcellular location">
    <subcellularLocation>
        <location evidence="7">Cytoplasm</location>
    </subcellularLocation>
</comment>
<evidence type="ECO:0000256" key="6">
    <source>
        <dbReference type="ARBA" id="ARBA00050038"/>
    </source>
</evidence>
<dbReference type="GO" id="GO:0072344">
    <property type="term" value="P:rescue of stalled ribosome"/>
    <property type="evidence" value="ECO:0007669"/>
    <property type="project" value="UniProtKB-UniRule"/>
</dbReference>
<dbReference type="EMBL" id="FQTV01000007">
    <property type="protein sequence ID" value="SHF35137.1"/>
    <property type="molecule type" value="Genomic_DNA"/>
</dbReference>
<dbReference type="Pfam" id="PF01195">
    <property type="entry name" value="Pept_tRNA_hydro"/>
    <property type="match status" value="1"/>
</dbReference>
<dbReference type="GO" id="GO:0005737">
    <property type="term" value="C:cytoplasm"/>
    <property type="evidence" value="ECO:0007669"/>
    <property type="project" value="UniProtKB-SubCell"/>
</dbReference>
<comment type="subunit">
    <text evidence="7">Monomer.</text>
</comment>
<proteinExistence type="inferred from homology"/>
<feature type="binding site" evidence="7">
    <location>
        <position position="15"/>
    </location>
    <ligand>
        <name>tRNA</name>
        <dbReference type="ChEBI" id="CHEBI:17843"/>
    </ligand>
</feature>
<dbReference type="AlphaFoldDB" id="A0A1M5AYI3"/>
<reference evidence="11" key="1">
    <citation type="submission" date="2016-11" db="EMBL/GenBank/DDBJ databases">
        <authorList>
            <person name="Varghese N."/>
            <person name="Submissions S."/>
        </authorList>
    </citation>
    <scope>NUCLEOTIDE SEQUENCE [LARGE SCALE GENOMIC DNA]</scope>
    <source>
        <strain evidence="11">DSM 26991</strain>
    </source>
</reference>
<dbReference type="InterPro" id="IPR018171">
    <property type="entry name" value="Pept_tRNA_hydro_CS"/>
</dbReference>
<dbReference type="GO" id="GO:0006515">
    <property type="term" value="P:protein quality control for misfolded or incompletely synthesized proteins"/>
    <property type="evidence" value="ECO:0007669"/>
    <property type="project" value="UniProtKB-UniRule"/>
</dbReference>
<feature type="site" description="Discriminates between blocked and unblocked aminoacyl-tRNA" evidence="7">
    <location>
        <position position="10"/>
    </location>
</feature>
<dbReference type="PROSITE" id="PS01195">
    <property type="entry name" value="PEPT_TRNA_HYDROL_1"/>
    <property type="match status" value="1"/>
</dbReference>
<dbReference type="EC" id="3.1.1.29" evidence="1 7"/>
<keyword evidence="11" id="KW-1185">Reference proteome</keyword>
<dbReference type="STRING" id="1297750.SAMN05444405_107132"/>
<dbReference type="HAMAP" id="MF_00083">
    <property type="entry name" value="Pept_tRNA_hydro_bact"/>
    <property type="match status" value="1"/>
</dbReference>
<feature type="site" description="Stabilizes the basic form of H active site to accept a proton" evidence="7">
    <location>
        <position position="91"/>
    </location>
</feature>
<comment type="catalytic activity">
    <reaction evidence="7 8">
        <text>an N-acyl-L-alpha-aminoacyl-tRNA + H2O = an N-acyl-L-amino acid + a tRNA + H(+)</text>
        <dbReference type="Rhea" id="RHEA:54448"/>
        <dbReference type="Rhea" id="RHEA-COMP:10123"/>
        <dbReference type="Rhea" id="RHEA-COMP:13883"/>
        <dbReference type="ChEBI" id="CHEBI:15377"/>
        <dbReference type="ChEBI" id="CHEBI:15378"/>
        <dbReference type="ChEBI" id="CHEBI:59874"/>
        <dbReference type="ChEBI" id="CHEBI:78442"/>
        <dbReference type="ChEBI" id="CHEBI:138191"/>
        <dbReference type="EC" id="3.1.1.29"/>
    </reaction>
</comment>
<dbReference type="CDD" id="cd00462">
    <property type="entry name" value="PTH"/>
    <property type="match status" value="1"/>
</dbReference>
<feature type="binding site" evidence="7">
    <location>
        <position position="66"/>
    </location>
    <ligand>
        <name>tRNA</name>
        <dbReference type="ChEBI" id="CHEBI:17843"/>
    </ligand>
</feature>
<evidence type="ECO:0000256" key="3">
    <source>
        <dbReference type="ARBA" id="ARBA00022801"/>
    </source>
</evidence>
<dbReference type="InterPro" id="IPR001328">
    <property type="entry name" value="Pept_tRNA_hydro"/>
</dbReference>
<evidence type="ECO:0000256" key="4">
    <source>
        <dbReference type="ARBA" id="ARBA00022884"/>
    </source>
</evidence>
<evidence type="ECO:0000256" key="1">
    <source>
        <dbReference type="ARBA" id="ARBA00013260"/>
    </source>
</evidence>
<feature type="active site" description="Proton acceptor" evidence="7">
    <location>
        <position position="20"/>
    </location>
</feature>
<dbReference type="RefSeq" id="WP_073401178.1">
    <property type="nucleotide sequence ID" value="NZ_FQTV01000007.1"/>
</dbReference>
<accession>A0A1M5AYI3</accession>
<dbReference type="OrthoDB" id="9800507at2"/>
<evidence type="ECO:0000313" key="10">
    <source>
        <dbReference type="EMBL" id="SHF35137.1"/>
    </source>
</evidence>
<comment type="function">
    <text evidence="7">Catalyzes the release of premature peptidyl moieties from peptidyl-tRNA molecules trapped in stalled 50S ribosomal subunits, and thus maintains levels of free tRNAs and 50S ribosomes.</text>
</comment>
<dbReference type="Gene3D" id="3.40.50.1470">
    <property type="entry name" value="Peptidyl-tRNA hydrolase"/>
    <property type="match status" value="1"/>
</dbReference>
<dbReference type="SUPFAM" id="SSF53178">
    <property type="entry name" value="Peptidyl-tRNA hydrolase-like"/>
    <property type="match status" value="1"/>
</dbReference>
<organism evidence="10 11">
    <name type="scientific">Bacteroides luti</name>
    <dbReference type="NCBI Taxonomy" id="1297750"/>
    <lineage>
        <taxon>Bacteria</taxon>
        <taxon>Pseudomonadati</taxon>
        <taxon>Bacteroidota</taxon>
        <taxon>Bacteroidia</taxon>
        <taxon>Bacteroidales</taxon>
        <taxon>Bacteroidaceae</taxon>
        <taxon>Bacteroides</taxon>
    </lineage>
</organism>
<evidence type="ECO:0000256" key="2">
    <source>
        <dbReference type="ARBA" id="ARBA00022555"/>
    </source>
</evidence>
<evidence type="ECO:0000256" key="8">
    <source>
        <dbReference type="RuleBase" id="RU000673"/>
    </source>
</evidence>
<keyword evidence="2 7" id="KW-0820">tRNA-binding</keyword>
<comment type="function">
    <text evidence="7">Hydrolyzes ribosome-free peptidyl-tRNAs (with 1 or more amino acids incorporated), which drop off the ribosome during protein synthesis, or as a result of ribosome stalling.</text>
</comment>
<dbReference type="PANTHER" id="PTHR17224">
    <property type="entry name" value="PEPTIDYL-TRNA HYDROLASE"/>
    <property type="match status" value="1"/>
</dbReference>
<dbReference type="Proteomes" id="UP000184509">
    <property type="component" value="Unassembled WGS sequence"/>
</dbReference>
<gene>
    <name evidence="7" type="primary">pth</name>
    <name evidence="10" type="ORF">SAMN05444405_107132</name>
</gene>
<dbReference type="InterPro" id="IPR036416">
    <property type="entry name" value="Pept_tRNA_hydro_sf"/>
</dbReference>
<dbReference type="NCBIfam" id="TIGR00447">
    <property type="entry name" value="pth"/>
    <property type="match status" value="1"/>
</dbReference>
<sequence>MKYLIVGLGNIGEEYRDTRHNIGFNVLDALAKASNIVFTDGRYGATATLSIKGRTLILLKPSTYMNLSGNAVRYYMQKEKIALENVLVVVDDLALPFGTLRLKGKGSDAGHNGLKHIAATLGTENYARLRFGIGNDFPRGGQIDFVLGNFTEEDMKTMDERLEMAGEIVKSFCLAGISLTMNQFNKK</sequence>
<evidence type="ECO:0000256" key="5">
    <source>
        <dbReference type="ARBA" id="ARBA00038063"/>
    </source>
</evidence>
<keyword evidence="3 7" id="KW-0378">Hydrolase</keyword>
<protein>
    <recommendedName>
        <fullName evidence="6 7">Peptidyl-tRNA hydrolase</fullName>
        <shortName evidence="7">Pth</shortName>
        <ecNumber evidence="1 7">3.1.1.29</ecNumber>
    </recommendedName>
</protein>